<dbReference type="InterPro" id="IPR050810">
    <property type="entry name" value="Bact_Secretion_Sys_Channel"/>
</dbReference>
<gene>
    <name evidence="2" type="ORF">MNBD_GAMMA21-2151</name>
</gene>
<dbReference type="PRINTS" id="PR00811">
    <property type="entry name" value="BCTERIALGSPD"/>
</dbReference>
<sequence length="195" mass="20960">ANGDALTLASPNLTARSGGEAEFLSGGEIPIVNEFANGSSVEYKEYGIKLKINPSADNNGNITARVETEISAIDAATTVDGIPGFLSRKTSADLSMRDGETIVISKLINSDLSKDTSGLKYLSSIPILGSLFRNKNLRDKKTELVIFVTPSVITADSKINKESLAAHDYLIKRFKDATDYKSWADEDSPNGDLLD</sequence>
<dbReference type="InterPro" id="IPR001775">
    <property type="entry name" value="GspD/PilQ"/>
</dbReference>
<feature type="non-terminal residue" evidence="2">
    <location>
        <position position="1"/>
    </location>
</feature>
<dbReference type="EMBL" id="UOFR01000006">
    <property type="protein sequence ID" value="VAW90836.1"/>
    <property type="molecule type" value="Genomic_DNA"/>
</dbReference>
<dbReference type="InterPro" id="IPR004846">
    <property type="entry name" value="T2SS/T3SS_dom"/>
</dbReference>
<name>A0A3B1AE24_9ZZZZ</name>
<dbReference type="PANTHER" id="PTHR30332">
    <property type="entry name" value="PROBABLE GENERAL SECRETION PATHWAY PROTEIN D"/>
    <property type="match status" value="1"/>
</dbReference>
<proteinExistence type="predicted"/>
<protein>
    <submittedName>
        <fullName evidence="2">Type II/IV secretion system secretin RcpA/CpaC, associated with Flp pilus assembly</fullName>
    </submittedName>
</protein>
<accession>A0A3B1AE24</accession>
<dbReference type="PANTHER" id="PTHR30332:SF17">
    <property type="entry name" value="TYPE IV PILIATION SYSTEM PROTEIN DR_0774-RELATED"/>
    <property type="match status" value="1"/>
</dbReference>
<evidence type="ECO:0000313" key="2">
    <source>
        <dbReference type="EMBL" id="VAW90836.1"/>
    </source>
</evidence>
<dbReference type="GO" id="GO:0009306">
    <property type="term" value="P:protein secretion"/>
    <property type="evidence" value="ECO:0007669"/>
    <property type="project" value="InterPro"/>
</dbReference>
<dbReference type="AlphaFoldDB" id="A0A3B1AE24"/>
<feature type="domain" description="Type II/III secretion system secretin-like" evidence="1">
    <location>
        <begin position="2"/>
        <end position="153"/>
    </location>
</feature>
<dbReference type="Pfam" id="PF00263">
    <property type="entry name" value="Secretin"/>
    <property type="match status" value="1"/>
</dbReference>
<evidence type="ECO:0000259" key="1">
    <source>
        <dbReference type="Pfam" id="PF00263"/>
    </source>
</evidence>
<reference evidence="2" key="1">
    <citation type="submission" date="2018-06" db="EMBL/GenBank/DDBJ databases">
        <authorList>
            <person name="Zhirakovskaya E."/>
        </authorList>
    </citation>
    <scope>NUCLEOTIDE SEQUENCE</scope>
</reference>
<dbReference type="GO" id="GO:0015627">
    <property type="term" value="C:type II protein secretion system complex"/>
    <property type="evidence" value="ECO:0007669"/>
    <property type="project" value="TreeGrafter"/>
</dbReference>
<organism evidence="2">
    <name type="scientific">hydrothermal vent metagenome</name>
    <dbReference type="NCBI Taxonomy" id="652676"/>
    <lineage>
        <taxon>unclassified sequences</taxon>
        <taxon>metagenomes</taxon>
        <taxon>ecological metagenomes</taxon>
    </lineage>
</organism>